<name>A0A2T4C3I8_TRILO</name>
<feature type="region of interest" description="Disordered" evidence="1">
    <location>
        <begin position="91"/>
        <end position="167"/>
    </location>
</feature>
<evidence type="ECO:0000313" key="2">
    <source>
        <dbReference type="EMBL" id="PTB76139.1"/>
    </source>
</evidence>
<gene>
    <name evidence="2" type="ORF">M440DRAFT_1422266</name>
</gene>
<reference evidence="2 3" key="1">
    <citation type="submission" date="2016-07" db="EMBL/GenBank/DDBJ databases">
        <title>Multiple horizontal gene transfer events from other fungi enriched the ability of initially mycotrophic Trichoderma (Ascomycota) to feed on dead plant biomass.</title>
        <authorList>
            <consortium name="DOE Joint Genome Institute"/>
            <person name="Aerts A."/>
            <person name="Atanasova L."/>
            <person name="Chenthamara K."/>
            <person name="Zhang J."/>
            <person name="Grujic M."/>
            <person name="Henrissat B."/>
            <person name="Kuo A."/>
            <person name="Salamov A."/>
            <person name="Lipzen A."/>
            <person name="Labutti K."/>
            <person name="Barry K."/>
            <person name="Miao Y."/>
            <person name="Rahimi M.J."/>
            <person name="Shen Q."/>
            <person name="Grigoriev I.V."/>
            <person name="Kubicek C.P."/>
            <person name="Druzhinina I.S."/>
        </authorList>
    </citation>
    <scope>NUCLEOTIDE SEQUENCE [LARGE SCALE GENOMIC DNA]</scope>
    <source>
        <strain evidence="2 3">ATCC 18648</strain>
    </source>
</reference>
<dbReference type="STRING" id="983965.A0A2T4C3I8"/>
<accession>A0A2T4C3I8</accession>
<feature type="compositionally biased region" description="Polar residues" evidence="1">
    <location>
        <begin position="388"/>
        <end position="403"/>
    </location>
</feature>
<dbReference type="OrthoDB" id="3210378at2759"/>
<evidence type="ECO:0000313" key="3">
    <source>
        <dbReference type="Proteomes" id="UP000240760"/>
    </source>
</evidence>
<dbReference type="AlphaFoldDB" id="A0A2T4C3I8"/>
<feature type="region of interest" description="Disordered" evidence="1">
    <location>
        <begin position="27"/>
        <end position="75"/>
    </location>
</feature>
<feature type="compositionally biased region" description="Low complexity" evidence="1">
    <location>
        <begin position="129"/>
        <end position="142"/>
    </location>
</feature>
<dbReference type="InterPro" id="IPR032675">
    <property type="entry name" value="LRR_dom_sf"/>
</dbReference>
<evidence type="ECO:0008006" key="4">
    <source>
        <dbReference type="Google" id="ProtNLM"/>
    </source>
</evidence>
<organism evidence="2 3">
    <name type="scientific">Trichoderma longibrachiatum ATCC 18648</name>
    <dbReference type="NCBI Taxonomy" id="983965"/>
    <lineage>
        <taxon>Eukaryota</taxon>
        <taxon>Fungi</taxon>
        <taxon>Dikarya</taxon>
        <taxon>Ascomycota</taxon>
        <taxon>Pezizomycotina</taxon>
        <taxon>Sordariomycetes</taxon>
        <taxon>Hypocreomycetidae</taxon>
        <taxon>Hypocreales</taxon>
        <taxon>Hypocreaceae</taxon>
        <taxon>Trichoderma</taxon>
    </lineage>
</organism>
<dbReference type="Gene3D" id="3.80.10.10">
    <property type="entry name" value="Ribonuclease Inhibitor"/>
    <property type="match status" value="1"/>
</dbReference>
<dbReference type="EMBL" id="KZ679132">
    <property type="protein sequence ID" value="PTB76139.1"/>
    <property type="molecule type" value="Genomic_DNA"/>
</dbReference>
<sequence>MTSTATIKAFPLPPAFTAADLYSIDEQQDEGAGAASSKGQVPRVNRTARAASQSSAYSAYPGQHNASSRFQNGPPEAFHAALKRPQKLAGTSSANINNKTNNNNNPNTNNNNRNNVNNGGRGGGGGGAAAAAAAATAPGSNSHTNPVFRPPPPLAQEGITGPRKRAASVGNRMHLHTLETSSWVRESVYLSSPIRSAFKVGPDRRPDELFSLLPGEVLDLVLRSLKGLHLDKKSDSCATCMMRDLCSAALCSRRWYKHARMVLYEDIQLVGSDSAAHKKRFKQNQGNRMALLRRTLRSNPDIAALVRSLKVPHPEPPLNWSASKGMLWLEQYEDRVAALVMACPKLERLSGPTPSYDHSFKKIFHALSTRTALKDMTWILEPAAPNAPQGQRTDNSPSKQRGQSGPAMLEPAQGDAFLSSHRNWTSLSKLSILCQPGATLAPHRLLSKTLTYLPSLQHLHLCNLPPNAFNDNNLLSLPPLKSLILSRIVGITSGGLTTFATRANTSRLERLELRHTPLTSLPALARIFSHLPSLRVFALAQSFPPVMPETDSFALWMMPYLASASIVKLHWDITSHPATTNSADDILARSIEAGGFPALAVLRTPNDPEARFQALCRPVHHICLPTDRFYRHNTLVGGTTTNLPASGSFSAPSSPVSPIHKSATTMSLPASIYAQPPSSSSGTDLHKARLAAQARLEAAHDVPRFTFNVTGDDGQVAQTFGVAGFLGTLGSKITYHLLPDEGATDEQGGLVDVLDLVGDGGEALAGGREGCTGRWNQKEGEVADKKEKERWWHTERGRWRRIEA</sequence>
<dbReference type="Proteomes" id="UP000240760">
    <property type="component" value="Unassembled WGS sequence"/>
</dbReference>
<feature type="compositionally biased region" description="Gly residues" evidence="1">
    <location>
        <begin position="119"/>
        <end position="128"/>
    </location>
</feature>
<keyword evidence="3" id="KW-1185">Reference proteome</keyword>
<dbReference type="SUPFAM" id="SSF52047">
    <property type="entry name" value="RNI-like"/>
    <property type="match status" value="1"/>
</dbReference>
<proteinExistence type="predicted"/>
<protein>
    <recommendedName>
        <fullName evidence="4">F-box domain-containing protein</fullName>
    </recommendedName>
</protein>
<feature type="compositionally biased region" description="Low complexity" evidence="1">
    <location>
        <begin position="91"/>
        <end position="118"/>
    </location>
</feature>
<evidence type="ECO:0000256" key="1">
    <source>
        <dbReference type="SAM" id="MobiDB-lite"/>
    </source>
</evidence>
<feature type="compositionally biased region" description="Low complexity" evidence="1">
    <location>
        <begin position="50"/>
        <end position="60"/>
    </location>
</feature>
<feature type="region of interest" description="Disordered" evidence="1">
    <location>
        <begin position="382"/>
        <end position="411"/>
    </location>
</feature>